<reference evidence="2 3" key="1">
    <citation type="submission" date="2019-03" db="EMBL/GenBank/DDBJ databases">
        <title>Genome sequence of Thiobacillaceae bacterium LSR1, a sulfur-oxidizing bacterium isolated from freshwater sediment.</title>
        <authorList>
            <person name="Li S."/>
        </authorList>
    </citation>
    <scope>NUCLEOTIDE SEQUENCE [LARGE SCALE GENOMIC DNA]</scope>
    <source>
        <strain evidence="2 3">LSR1</strain>
    </source>
</reference>
<dbReference type="InterPro" id="IPR006320">
    <property type="entry name" value="PTS_Nitro_regul"/>
</dbReference>
<dbReference type="Proteomes" id="UP000295443">
    <property type="component" value="Unassembled WGS sequence"/>
</dbReference>
<dbReference type="InterPro" id="IPR051541">
    <property type="entry name" value="PTS_SugarTrans_NitroReg"/>
</dbReference>
<dbReference type="InterPro" id="IPR016152">
    <property type="entry name" value="PTrfase/Anion_transptr"/>
</dbReference>
<keyword evidence="3" id="KW-1185">Reference proteome</keyword>
<dbReference type="RefSeq" id="WP_131446113.1">
    <property type="nucleotide sequence ID" value="NZ_SJZB01000027.1"/>
</dbReference>
<dbReference type="CDD" id="cd00211">
    <property type="entry name" value="PTS_IIA_fru"/>
    <property type="match status" value="1"/>
</dbReference>
<name>A0A4R1BE83_9PROT</name>
<protein>
    <submittedName>
        <fullName evidence="2">PTS IIA-like nitrogen-regulatory protein PtsN</fullName>
    </submittedName>
</protein>
<organism evidence="2 3">
    <name type="scientific">Parasulfuritortus cantonensis</name>
    <dbReference type="NCBI Taxonomy" id="2528202"/>
    <lineage>
        <taxon>Bacteria</taxon>
        <taxon>Pseudomonadati</taxon>
        <taxon>Pseudomonadota</taxon>
        <taxon>Betaproteobacteria</taxon>
        <taxon>Nitrosomonadales</taxon>
        <taxon>Thiobacillaceae</taxon>
        <taxon>Parasulfuritortus</taxon>
    </lineage>
</organism>
<feature type="domain" description="PTS EIIA type-2" evidence="1">
    <location>
        <begin position="6"/>
        <end position="149"/>
    </location>
</feature>
<dbReference type="OrthoDB" id="95460at2"/>
<dbReference type="GO" id="GO:0009401">
    <property type="term" value="P:phosphoenolpyruvate-dependent sugar phosphotransferase system"/>
    <property type="evidence" value="ECO:0007669"/>
    <property type="project" value="InterPro"/>
</dbReference>
<evidence type="ECO:0000259" key="1">
    <source>
        <dbReference type="PROSITE" id="PS51094"/>
    </source>
</evidence>
<dbReference type="PANTHER" id="PTHR47738:SF1">
    <property type="entry name" value="NITROGEN REGULATORY PROTEIN"/>
    <property type="match status" value="1"/>
</dbReference>
<gene>
    <name evidence="2" type="primary">ptsN</name>
    <name evidence="2" type="ORF">EZJ19_07295</name>
</gene>
<dbReference type="EMBL" id="SJZB01000027">
    <property type="protein sequence ID" value="TCJ15411.1"/>
    <property type="molecule type" value="Genomic_DNA"/>
</dbReference>
<dbReference type="Pfam" id="PF00359">
    <property type="entry name" value="PTS_EIIA_2"/>
    <property type="match status" value="1"/>
</dbReference>
<dbReference type="Gene3D" id="3.40.930.10">
    <property type="entry name" value="Mannitol-specific EII, Chain A"/>
    <property type="match status" value="1"/>
</dbReference>
<dbReference type="GO" id="GO:0030295">
    <property type="term" value="F:protein kinase activator activity"/>
    <property type="evidence" value="ECO:0007669"/>
    <property type="project" value="TreeGrafter"/>
</dbReference>
<accession>A0A4R1BE83</accession>
<dbReference type="GO" id="GO:0008982">
    <property type="term" value="F:protein-N(PI)-phosphohistidine-sugar phosphotransferase activity"/>
    <property type="evidence" value="ECO:0007669"/>
    <property type="project" value="InterPro"/>
</dbReference>
<evidence type="ECO:0000313" key="3">
    <source>
        <dbReference type="Proteomes" id="UP000295443"/>
    </source>
</evidence>
<dbReference type="PANTHER" id="PTHR47738">
    <property type="entry name" value="PTS SYSTEM FRUCTOSE-LIKE EIIA COMPONENT-RELATED"/>
    <property type="match status" value="1"/>
</dbReference>
<dbReference type="InterPro" id="IPR002178">
    <property type="entry name" value="PTS_EIIA_type-2_dom"/>
</dbReference>
<dbReference type="PROSITE" id="PS51094">
    <property type="entry name" value="PTS_EIIA_TYPE_2"/>
    <property type="match status" value="1"/>
</dbReference>
<dbReference type="PROSITE" id="PS00372">
    <property type="entry name" value="PTS_EIIA_TYPE_2_HIS"/>
    <property type="match status" value="1"/>
</dbReference>
<sequence>MNLVSQLLKPANVLLGLEAGSKKRLFELAGQALQSTEGVPANEVFESLFSREKLGSTALGHGIAIPHGRIKGLKETACAFVRMKTPIDFDAPDNLPVDLLFILLAPAAASDLHLQILAELAQMFSEKEMRDRLRAAPDAESLSTLIREWTP</sequence>
<dbReference type="AlphaFoldDB" id="A0A4R1BE83"/>
<evidence type="ECO:0000313" key="2">
    <source>
        <dbReference type="EMBL" id="TCJ15411.1"/>
    </source>
</evidence>
<comment type="caution">
    <text evidence="2">The sequence shown here is derived from an EMBL/GenBank/DDBJ whole genome shotgun (WGS) entry which is preliminary data.</text>
</comment>
<proteinExistence type="predicted"/>
<dbReference type="SUPFAM" id="SSF55804">
    <property type="entry name" value="Phoshotransferase/anion transport protein"/>
    <property type="match status" value="1"/>
</dbReference>
<dbReference type="NCBIfam" id="TIGR01419">
    <property type="entry name" value="nitro_reg_IIA"/>
    <property type="match status" value="1"/>
</dbReference>